<accession>A0A1G7S0M7</accession>
<evidence type="ECO:0000256" key="1">
    <source>
        <dbReference type="SAM" id="Phobius"/>
    </source>
</evidence>
<proteinExistence type="predicted"/>
<dbReference type="RefSeq" id="WP_074556115.1">
    <property type="nucleotide sequence ID" value="NZ_CP119563.1"/>
</dbReference>
<reference evidence="2 3" key="1">
    <citation type="submission" date="2016-10" db="EMBL/GenBank/DDBJ databases">
        <authorList>
            <person name="de Groot N.N."/>
        </authorList>
    </citation>
    <scope>NUCLEOTIDE SEQUENCE [LARGE SCALE GENOMIC DNA]</scope>
    <source>
        <strain evidence="3">DSM 938 / 37b4</strain>
    </source>
</reference>
<evidence type="ECO:0000313" key="3">
    <source>
        <dbReference type="Proteomes" id="UP000183812"/>
    </source>
</evidence>
<keyword evidence="1" id="KW-0472">Membrane</keyword>
<gene>
    <name evidence="2" type="ORF">SAMN04244550_03529</name>
</gene>
<dbReference type="Proteomes" id="UP000183812">
    <property type="component" value="Unassembled WGS sequence"/>
</dbReference>
<dbReference type="OrthoDB" id="7173339at2"/>
<protein>
    <recommendedName>
        <fullName evidence="4">Tetratricopeptide repeat-like domain-containing protein</fullName>
    </recommendedName>
</protein>
<keyword evidence="1" id="KW-0812">Transmembrane</keyword>
<organism evidence="2 3">
    <name type="scientific">Rhodobacter capsulatus</name>
    <name type="common">Rhodopseudomonas capsulata</name>
    <dbReference type="NCBI Taxonomy" id="1061"/>
    <lineage>
        <taxon>Bacteria</taxon>
        <taxon>Pseudomonadati</taxon>
        <taxon>Pseudomonadota</taxon>
        <taxon>Alphaproteobacteria</taxon>
        <taxon>Rhodobacterales</taxon>
        <taxon>Rhodobacter group</taxon>
        <taxon>Rhodobacter</taxon>
    </lineage>
</organism>
<feature type="transmembrane region" description="Helical" evidence="1">
    <location>
        <begin position="27"/>
        <end position="45"/>
    </location>
</feature>
<dbReference type="EMBL" id="FNAY01000035">
    <property type="protein sequence ID" value="SDG16573.1"/>
    <property type="molecule type" value="Genomic_DNA"/>
</dbReference>
<dbReference type="AlphaFoldDB" id="A0A1G7S0M7"/>
<keyword evidence="1" id="KW-1133">Transmembrane helix</keyword>
<evidence type="ECO:0000313" key="2">
    <source>
        <dbReference type="EMBL" id="SDG16573.1"/>
    </source>
</evidence>
<sequence length="214" mass="22240">MDHTDSFIDEVTEEVRRDRLFAAFRKYGWIGVVAILGLVGGSAYVEWEKTQRQARAEAFGDGILSALETENPTEALAGLPVSGPQGGMLKLLTAAQAAEDGKAEVALADLRAVAGDATLPDSLRQLARLKAVLVAGAAMGAEERAAELAALSAPGAPFRLMAMEQQALAALEAGDRDGAIAKAREIMAEDGVTSGLQQRATELIVALGGDPAAK</sequence>
<evidence type="ECO:0008006" key="4">
    <source>
        <dbReference type="Google" id="ProtNLM"/>
    </source>
</evidence>
<name>A0A1G7S0M7_RHOCA</name>